<dbReference type="AlphaFoldDB" id="A0A6A6Y5S3"/>
<proteinExistence type="predicted"/>
<keyword evidence="2" id="KW-1185">Reference proteome</keyword>
<evidence type="ECO:0000313" key="1">
    <source>
        <dbReference type="EMBL" id="KAF2804191.1"/>
    </source>
</evidence>
<dbReference type="EMBL" id="MU003714">
    <property type="protein sequence ID" value="KAF2804191.1"/>
    <property type="molecule type" value="Genomic_DNA"/>
</dbReference>
<evidence type="ECO:0000313" key="2">
    <source>
        <dbReference type="Proteomes" id="UP000504636"/>
    </source>
</evidence>
<gene>
    <name evidence="1 3" type="ORF">BDZ99DRAFT_481363</name>
</gene>
<organism evidence="1">
    <name type="scientific">Mytilinidion resinicola</name>
    <dbReference type="NCBI Taxonomy" id="574789"/>
    <lineage>
        <taxon>Eukaryota</taxon>
        <taxon>Fungi</taxon>
        <taxon>Dikarya</taxon>
        <taxon>Ascomycota</taxon>
        <taxon>Pezizomycotina</taxon>
        <taxon>Dothideomycetes</taxon>
        <taxon>Pleosporomycetidae</taxon>
        <taxon>Mytilinidiales</taxon>
        <taxon>Mytilinidiaceae</taxon>
        <taxon>Mytilinidion</taxon>
    </lineage>
</organism>
<protein>
    <submittedName>
        <fullName evidence="1 3">Uncharacterized protein</fullName>
    </submittedName>
</protein>
<accession>A0A6A6Y5S3</accession>
<name>A0A6A6Y5S3_9PEZI</name>
<evidence type="ECO:0000313" key="3">
    <source>
        <dbReference type="RefSeq" id="XP_033571155.1"/>
    </source>
</evidence>
<dbReference type="GeneID" id="54463290"/>
<reference evidence="1 3" key="1">
    <citation type="journal article" date="2020" name="Stud. Mycol.">
        <title>101 Dothideomycetes genomes: a test case for predicting lifestyles and emergence of pathogens.</title>
        <authorList>
            <person name="Haridas S."/>
            <person name="Albert R."/>
            <person name="Binder M."/>
            <person name="Bloem J."/>
            <person name="Labutti K."/>
            <person name="Salamov A."/>
            <person name="Andreopoulos B."/>
            <person name="Baker S."/>
            <person name="Barry K."/>
            <person name="Bills G."/>
            <person name="Bluhm B."/>
            <person name="Cannon C."/>
            <person name="Castanera R."/>
            <person name="Culley D."/>
            <person name="Daum C."/>
            <person name="Ezra D."/>
            <person name="Gonzalez J."/>
            <person name="Henrissat B."/>
            <person name="Kuo A."/>
            <person name="Liang C."/>
            <person name="Lipzen A."/>
            <person name="Lutzoni F."/>
            <person name="Magnuson J."/>
            <person name="Mondo S."/>
            <person name="Nolan M."/>
            <person name="Ohm R."/>
            <person name="Pangilinan J."/>
            <person name="Park H.-J."/>
            <person name="Ramirez L."/>
            <person name="Alfaro M."/>
            <person name="Sun H."/>
            <person name="Tritt A."/>
            <person name="Yoshinaga Y."/>
            <person name="Zwiers L.-H."/>
            <person name="Turgeon B."/>
            <person name="Goodwin S."/>
            <person name="Spatafora J."/>
            <person name="Crous P."/>
            <person name="Grigoriev I."/>
        </authorList>
    </citation>
    <scope>NUCLEOTIDE SEQUENCE</scope>
    <source>
        <strain evidence="1 3">CBS 304.34</strain>
    </source>
</reference>
<dbReference type="Proteomes" id="UP000504636">
    <property type="component" value="Unplaced"/>
</dbReference>
<dbReference type="RefSeq" id="XP_033571155.1">
    <property type="nucleotide sequence ID" value="XM_033722397.1"/>
</dbReference>
<reference evidence="3" key="2">
    <citation type="submission" date="2020-04" db="EMBL/GenBank/DDBJ databases">
        <authorList>
            <consortium name="NCBI Genome Project"/>
        </authorList>
    </citation>
    <scope>NUCLEOTIDE SEQUENCE</scope>
    <source>
        <strain evidence="3">CBS 304.34</strain>
    </source>
</reference>
<reference evidence="3" key="3">
    <citation type="submission" date="2025-04" db="UniProtKB">
        <authorList>
            <consortium name="RefSeq"/>
        </authorList>
    </citation>
    <scope>IDENTIFICATION</scope>
    <source>
        <strain evidence="3">CBS 304.34</strain>
    </source>
</reference>
<sequence length="167" mass="18436">MIKDPIIDFATEPSFSANSLGRPFEELDIKPFLDELNNFSTHHTRDLFKSKNTNAPEAQAEDARICVVKIALMEIELFQVKLGNSLLLQTSSTDGELLGKYSSYITQSPAFSLPELATATTGAAIPSTRANMFQNYSGNRRPYHAVRQIGSRVVARASKTASRNHTT</sequence>